<evidence type="ECO:0000313" key="2">
    <source>
        <dbReference type="EMBL" id="OIW31637.1"/>
    </source>
</evidence>
<feature type="domain" description="DUF7587" evidence="1">
    <location>
        <begin position="33"/>
        <end position="157"/>
    </location>
</feature>
<sequence length="378" mass="42473">MAAAILPNSQFGQALPFRAGPDLPVLDRSLDYIPRYLFRTYAPKSNGSTNEMIVEAPAASRPSGNVDFLQLPRDRAAATLWNHLNWKTRNGNWFRDRDDNLMSWTSSLFFAIQHGLRRHHSDFDNPDLSNIRICVVDTRKFPRGTFIKDLDLMEAYVDKEDVGSFLNLRLSNRGFYFGEYLSQGRLDIEGRSGHTSLRLLLDMGLYDLEPRFQEEQELLAARIVKLREPFAAAPLITCPASKLQVRKAIAAAQASFGDEYALPFALMLLSLCPRPKQDRAILAGFAATFTDEEISRLSLHTMKVDGERLPEVQQFADLARDLRLHVAPEGSAINPFVVDNLYSRLASPALPIDLTQIDDIASSLSTLRVSQRGSRSMS</sequence>
<dbReference type="OrthoDB" id="4152607at2759"/>
<keyword evidence="3" id="KW-1185">Reference proteome</keyword>
<dbReference type="Pfam" id="PF24494">
    <property type="entry name" value="DUF7587"/>
    <property type="match status" value="1"/>
</dbReference>
<evidence type="ECO:0000259" key="1">
    <source>
        <dbReference type="Pfam" id="PF24494"/>
    </source>
</evidence>
<dbReference type="InterPro" id="IPR056009">
    <property type="entry name" value="DUF7587"/>
</dbReference>
<dbReference type="Proteomes" id="UP000182658">
    <property type="component" value="Unassembled WGS sequence"/>
</dbReference>
<dbReference type="EMBL" id="KV875095">
    <property type="protein sequence ID" value="OIW31637.1"/>
    <property type="molecule type" value="Genomic_DNA"/>
</dbReference>
<evidence type="ECO:0000313" key="3">
    <source>
        <dbReference type="Proteomes" id="UP000182658"/>
    </source>
</evidence>
<dbReference type="STRING" id="1408157.A0A1J7IWF8"/>
<dbReference type="InParanoid" id="A0A1J7IWF8"/>
<organism evidence="2 3">
    <name type="scientific">Coniochaeta ligniaria NRRL 30616</name>
    <dbReference type="NCBI Taxonomy" id="1408157"/>
    <lineage>
        <taxon>Eukaryota</taxon>
        <taxon>Fungi</taxon>
        <taxon>Dikarya</taxon>
        <taxon>Ascomycota</taxon>
        <taxon>Pezizomycotina</taxon>
        <taxon>Sordariomycetes</taxon>
        <taxon>Sordariomycetidae</taxon>
        <taxon>Coniochaetales</taxon>
        <taxon>Coniochaetaceae</taxon>
        <taxon>Coniochaeta</taxon>
    </lineage>
</organism>
<name>A0A1J7IWF8_9PEZI</name>
<reference evidence="2 3" key="1">
    <citation type="submission" date="2016-10" db="EMBL/GenBank/DDBJ databases">
        <title>Draft genome sequence of Coniochaeta ligniaria NRRL30616, a lignocellulolytic fungus for bioabatement of inhibitors in plant biomass hydrolysates.</title>
        <authorList>
            <consortium name="DOE Joint Genome Institute"/>
            <person name="Jimenez D.J."/>
            <person name="Hector R.E."/>
            <person name="Riley R."/>
            <person name="Sun H."/>
            <person name="Grigoriev I.V."/>
            <person name="Van Elsas J.D."/>
            <person name="Nichols N.N."/>
        </authorList>
    </citation>
    <scope>NUCLEOTIDE SEQUENCE [LARGE SCALE GENOMIC DNA]</scope>
    <source>
        <strain evidence="2 3">NRRL 30616</strain>
    </source>
</reference>
<protein>
    <recommendedName>
        <fullName evidence="1">DUF7587 domain-containing protein</fullName>
    </recommendedName>
</protein>
<accession>A0A1J7IWF8</accession>
<proteinExistence type="predicted"/>
<gene>
    <name evidence="2" type="ORF">CONLIGDRAFT_233553</name>
</gene>
<dbReference type="AlphaFoldDB" id="A0A1J7IWF8"/>